<evidence type="ECO:0000313" key="1">
    <source>
        <dbReference type="EMBL" id="OIJ09999.1"/>
    </source>
</evidence>
<keyword evidence="2" id="KW-1185">Reference proteome</keyword>
<proteinExistence type="predicted"/>
<comment type="caution">
    <text evidence="1">The sequence shown here is derived from an EMBL/GenBank/DDBJ whole genome shotgun (WGS) entry which is preliminary data.</text>
</comment>
<dbReference type="InterPro" id="IPR019683">
    <property type="entry name" value="SirA"/>
</dbReference>
<organism evidence="1 2">
    <name type="scientific">Anaerobacillus arseniciselenatis</name>
    <dbReference type="NCBI Taxonomy" id="85682"/>
    <lineage>
        <taxon>Bacteria</taxon>
        <taxon>Bacillati</taxon>
        <taxon>Bacillota</taxon>
        <taxon>Bacilli</taxon>
        <taxon>Bacillales</taxon>
        <taxon>Bacillaceae</taxon>
        <taxon>Anaerobacillus</taxon>
    </lineage>
</organism>
<dbReference type="Pfam" id="PF10747">
    <property type="entry name" value="SirA"/>
    <property type="match status" value="1"/>
</dbReference>
<name>A0A1S2LBW7_9BACI</name>
<dbReference type="Gene3D" id="3.30.310.250">
    <property type="entry name" value="Sporulation inhibitor of replication protein SirA"/>
    <property type="match status" value="1"/>
</dbReference>
<protein>
    <recommendedName>
        <fullName evidence="3">Sporulation inhibitor of replication protein SirA</fullName>
    </recommendedName>
</protein>
<dbReference type="Proteomes" id="UP000180098">
    <property type="component" value="Unassembled WGS sequence"/>
</dbReference>
<evidence type="ECO:0008006" key="3">
    <source>
        <dbReference type="Google" id="ProtNLM"/>
    </source>
</evidence>
<accession>A0A1S2LBW7</accession>
<sequence>MRHYHIYLLEPEVAANYFGKEWLIFQLFIEGETANTELKEIVQKQIKYISSTLPSLKIRKNLDQTLKMRSDFYVLNEHYYLDVKALESKAVLKDHGHFITVSASGSYQAETVFFEILRKVNSCFFAVDFGNKNYGWLNPVKQVNYI</sequence>
<evidence type="ECO:0000313" key="2">
    <source>
        <dbReference type="Proteomes" id="UP000180098"/>
    </source>
</evidence>
<gene>
    <name evidence="1" type="ORF">BKP35_16090</name>
</gene>
<dbReference type="EMBL" id="MLQQ01000042">
    <property type="protein sequence ID" value="OIJ09999.1"/>
    <property type="molecule type" value="Genomic_DNA"/>
</dbReference>
<dbReference type="RefSeq" id="WP_071314386.1">
    <property type="nucleotide sequence ID" value="NZ_MLQQ01000042.1"/>
</dbReference>
<dbReference type="InterPro" id="IPR038449">
    <property type="entry name" value="SirA_sf"/>
</dbReference>
<dbReference type="AlphaFoldDB" id="A0A1S2LBW7"/>
<reference evidence="1 2" key="1">
    <citation type="submission" date="2016-10" db="EMBL/GenBank/DDBJ databases">
        <title>Draft genome sequences of four alkaliphilic bacteria belonging to the Anaerobacillus genus.</title>
        <authorList>
            <person name="Bassil N.M."/>
            <person name="Lloyd J.R."/>
        </authorList>
    </citation>
    <scope>NUCLEOTIDE SEQUENCE [LARGE SCALE GENOMIC DNA]</scope>
    <source>
        <strain evidence="1 2">DSM 15340</strain>
    </source>
</reference>